<dbReference type="SUPFAM" id="SSF50891">
    <property type="entry name" value="Cyclophilin-like"/>
    <property type="match status" value="1"/>
</dbReference>
<reference evidence="3 5" key="1">
    <citation type="submission" date="2019-09" db="EMBL/GenBank/DDBJ databases">
        <title>Draft genome sequence assemblies of isolates from the urinary tract.</title>
        <authorList>
            <person name="Mores C.R."/>
            <person name="Putonti C."/>
            <person name="Wolfe A.J."/>
        </authorList>
    </citation>
    <scope>NUCLEOTIDE SEQUENCE [LARGE SCALE GENOMIC DNA]</scope>
    <source>
        <strain evidence="3 5">UMB246</strain>
    </source>
</reference>
<dbReference type="KEGG" id="lje:BUE77_07790"/>
<evidence type="ECO:0000259" key="2">
    <source>
        <dbReference type="Pfam" id="PF19200"/>
    </source>
</evidence>
<dbReference type="Pfam" id="PF05913">
    <property type="entry name" value="MupG_C"/>
    <property type="match status" value="1"/>
</dbReference>
<dbReference type="Proteomes" id="UP000327236">
    <property type="component" value="Unassembled WGS sequence"/>
</dbReference>
<organism evidence="3 5">
    <name type="scientific">Lactobacillus jensenii</name>
    <dbReference type="NCBI Taxonomy" id="109790"/>
    <lineage>
        <taxon>Bacteria</taxon>
        <taxon>Bacillati</taxon>
        <taxon>Bacillota</taxon>
        <taxon>Bacilli</taxon>
        <taxon>Lactobacillales</taxon>
        <taxon>Lactobacillaceae</taxon>
        <taxon>Lactobacillus</taxon>
    </lineage>
</organism>
<dbReference type="InterPro" id="IPR043894">
    <property type="entry name" value="MupG_C"/>
</dbReference>
<dbReference type="InterPro" id="IPR017853">
    <property type="entry name" value="GH"/>
</dbReference>
<dbReference type="RefSeq" id="WP_006587769.1">
    <property type="nucleotide sequence ID" value="NZ_CATOUV010000001.1"/>
</dbReference>
<dbReference type="Pfam" id="PF19200">
    <property type="entry name" value="MupG_N"/>
    <property type="match status" value="1"/>
</dbReference>
<dbReference type="PANTHER" id="PTHR38435:SF2">
    <property type="entry name" value="DUF871 DOMAIN-CONTAINING PROTEIN"/>
    <property type="match status" value="1"/>
</dbReference>
<dbReference type="InterPro" id="IPR013785">
    <property type="entry name" value="Aldolase_TIM"/>
</dbReference>
<gene>
    <name evidence="4" type="ORF">AAC431_05565</name>
    <name evidence="3" type="ORF">F6H94_07245</name>
</gene>
<evidence type="ECO:0000259" key="1">
    <source>
        <dbReference type="Pfam" id="PF05913"/>
    </source>
</evidence>
<evidence type="ECO:0000313" key="3">
    <source>
        <dbReference type="EMBL" id="KAA9320941.1"/>
    </source>
</evidence>
<comment type="caution">
    <text evidence="3">The sequence shown here is derived from an EMBL/GenBank/DDBJ whole genome shotgun (WGS) entry which is preliminary data.</text>
</comment>
<evidence type="ECO:0000313" key="5">
    <source>
        <dbReference type="Proteomes" id="UP000327236"/>
    </source>
</evidence>
<sequence length="347" mass="39420">MLGFSINLGEPLTAQTHNYILKMRNVGFKGIFTSLQAPEQDSDQVLKGLTELKKWCHDLGLELVGDISKAGMKKLGLEADLTSLKSLGLTGVRIDAGFDNDEIAKISKEFRVALNASTISEEDVISLRENQADFDHLEAWHNYYPRPNTGLDREWMIERNKWLKSYGFKVMAFAPGDGIKRAPIFESLPTLEEHRNVSSFFASLALFKMGLDYVFIGDCDLSNESFDQFSEYLNKKAILLHLTENNNITEQLVKHSWHQRADLSRDVIRLEEGRSRQLFSQAKLQAGKRSKGIITSDNEQYLRYEGELEIAKKDLPEDKRVNIVGKVADFDLPLLDIIGSNQMILFK</sequence>
<protein>
    <submittedName>
        <fullName evidence="3">DUF871 domain-containing protein</fullName>
    </submittedName>
    <submittedName>
        <fullName evidence="4">MupG family TIM beta-alpha barrel fold protein</fullName>
    </submittedName>
</protein>
<dbReference type="Gene3D" id="3.20.20.70">
    <property type="entry name" value="Aldolase class I"/>
    <property type="match status" value="1"/>
</dbReference>
<dbReference type="AlphaFoldDB" id="A0A5N1IA55"/>
<dbReference type="InterPro" id="IPR043797">
    <property type="entry name" value="MupG_N"/>
</dbReference>
<name>A0A5N1IA55_LACJE</name>
<dbReference type="Proteomes" id="UP001385848">
    <property type="component" value="Unassembled WGS sequence"/>
</dbReference>
<dbReference type="InterPro" id="IPR029000">
    <property type="entry name" value="Cyclophilin-like_dom_sf"/>
</dbReference>
<dbReference type="GeneID" id="31743620"/>
<dbReference type="OrthoDB" id="5809921at2"/>
<proteinExistence type="predicted"/>
<dbReference type="EMBL" id="VYWW01000036">
    <property type="protein sequence ID" value="KAA9320941.1"/>
    <property type="molecule type" value="Genomic_DNA"/>
</dbReference>
<dbReference type="EMBL" id="JBBVUL010000009">
    <property type="protein sequence ID" value="MEL0565392.1"/>
    <property type="molecule type" value="Genomic_DNA"/>
</dbReference>
<keyword evidence="6" id="KW-1185">Reference proteome</keyword>
<evidence type="ECO:0000313" key="4">
    <source>
        <dbReference type="EMBL" id="MEL0565392.1"/>
    </source>
</evidence>
<feature type="domain" description="6-phospho-N-acetylmuramidase N-terminal" evidence="2">
    <location>
        <begin position="2"/>
        <end position="230"/>
    </location>
</feature>
<dbReference type="PANTHER" id="PTHR38435">
    <property type="match status" value="1"/>
</dbReference>
<evidence type="ECO:0000313" key="6">
    <source>
        <dbReference type="Proteomes" id="UP001385848"/>
    </source>
</evidence>
<reference evidence="4 6" key="2">
    <citation type="submission" date="2024-04" db="EMBL/GenBank/DDBJ databases">
        <title>Three lactobacilli isolated from voided urine samples from females with type 2 diabetes.</title>
        <authorList>
            <person name="Kula A."/>
            <person name="Stegman N."/>
            <person name="Putonti C."/>
        </authorList>
    </citation>
    <scope>NUCLEOTIDE SEQUENCE [LARGE SCALE GENOMIC DNA]</scope>
    <source>
        <strain evidence="4 6">1855</strain>
    </source>
</reference>
<dbReference type="SUPFAM" id="SSF51445">
    <property type="entry name" value="(Trans)glycosidases"/>
    <property type="match status" value="1"/>
</dbReference>
<feature type="domain" description="6-phospho-N-acetylmuramidase C-terminal" evidence="1">
    <location>
        <begin position="246"/>
        <end position="346"/>
    </location>
</feature>
<dbReference type="InterPro" id="IPR008589">
    <property type="entry name" value="MupG"/>
</dbReference>
<dbReference type="Gene3D" id="2.40.100.10">
    <property type="entry name" value="Cyclophilin-like"/>
    <property type="match status" value="1"/>
</dbReference>
<accession>A0A5N1IA55</accession>